<sequence>MNILSIEVVDTPPRMAQIKMSAHSKPTPPQSAPVELDPALGKLIGVVSQLLGLLGDIPLRIQFLNLMQKTAQFASQPSTDGNFALCLKGIIPGPDKHIEFIYATIAAAAEYLELGKVRRALTIYETALPALEKVSEDVKVNFMLNHSEALAIRGKLVKSVQLYEEARELADSIVYPPGQSMIGRIQAKIRSLEMSACAAKTFSVIQTARNDTHRSLASLKRCLRLWNKAYDALTHLLPNQSGESNPLDMASLAAALPALDSEEMRKTQNPPTPDGLHLRIADGLVNCLFDIAEVYLHLGSGRDSEYFLQRARELAQSLSSPVLVIRALAKLTELQLYRGHVQEVVANFELAENYLKDISGLEAADITRLHARQKQLLVEDVDANALYEKALTMVSELDVNLSSIERPIPVSGPRRSSIGSPGNPPKPDALAPVLLAKVLAQKLWLQRDKPEDVAAFMDRLSVLPQLKGTKAEQLAIAAKLALYNTCTQFGADLFLSSLSESTISIPLGLSSGDVRRKSITAKKNIELLLDAETRFWETFQHAQATSHVFNARNAATSLALIKFFQVASGIGGMEDARLAIEFMDASTAMTLKNELLEIIDLKFPEIRNGDLQWDTFVDEPSTTTGGQKYQKSSYSDEEENDYPDLLKSYWRCVEARYSADPTFGDTSSPPLVDTLPKNWTVINITLTEDKTALFVSRQRASEDPLLFCVPFDRHGRKEDGEEPFSFNQAIQEFADILSESDSSAKTAKDIGEDKSARTAWWAQRMALDKRMRDFLDNLEFCWLGAFKTIMHDPAALPSKILDDFRRRVQNVFIRSLVSAKRQVSALKLDDSLIRCIAALSSKCRDEELEDLIYFTLDLYQFYGVHVPLSEIDIDVLSTELRTVLEEYSSKSKACEVPVDDPHIFLVLDKNVQGLPWESIPFLRGRSISRIPSISFLIDRIEMAKVERRRRGLPVPAPGTVDRAVVDPRKTYYVVNPGGDLVKSQDRFSSWLSNMSNKKVGWNGVTGKAPSGLEVMNALEHKDLFIYIGHGACEQYVSSSKLKRLPRCAAAMLWGCSSGFMRDMGDFERNGIPYSYMLAGCSTLVACLWDVTDNDLDKFSQSVYDKLRLDSGNVGSWRNEREGSTSVITAVAQSREVRPQ</sequence>
<evidence type="ECO:0000256" key="5">
    <source>
        <dbReference type="SAM" id="MobiDB-lite"/>
    </source>
</evidence>
<evidence type="ECO:0000256" key="1">
    <source>
        <dbReference type="ARBA" id="ARBA00000451"/>
    </source>
</evidence>
<dbReference type="InterPro" id="IPR011990">
    <property type="entry name" value="TPR-like_helical_dom_sf"/>
</dbReference>
<dbReference type="GO" id="GO:0006508">
    <property type="term" value="P:proteolysis"/>
    <property type="evidence" value="ECO:0007669"/>
    <property type="project" value="InterPro"/>
</dbReference>
<keyword evidence="3" id="KW-0378">Hydrolase</keyword>
<keyword evidence="4" id="KW-0159">Chromosome partition</keyword>
<accession>A0A0C9U1X1</accession>
<dbReference type="GO" id="GO:0005737">
    <property type="term" value="C:cytoplasm"/>
    <property type="evidence" value="ECO:0007669"/>
    <property type="project" value="TreeGrafter"/>
</dbReference>
<proteinExistence type="predicted"/>
<dbReference type="PANTHER" id="PTHR12792">
    <property type="entry name" value="EXTRA SPINDLE POLES 1-RELATED"/>
    <property type="match status" value="1"/>
</dbReference>
<comment type="catalytic activity">
    <reaction evidence="1">
        <text>All bonds known to be hydrolyzed by this endopeptidase have arginine in P1 and an acidic residue in P4. P6 is often occupied by an acidic residue or by a hydroxy-amino-acid residue, the phosphorylation of which enhances cleavage.</text>
        <dbReference type="EC" id="3.4.22.49"/>
    </reaction>
</comment>
<name>A0A0C9U1X1_SPHS4</name>
<dbReference type="GO" id="GO:0051307">
    <property type="term" value="P:meiotic chromosome separation"/>
    <property type="evidence" value="ECO:0007669"/>
    <property type="project" value="TreeGrafter"/>
</dbReference>
<evidence type="ECO:0000259" key="6">
    <source>
        <dbReference type="PROSITE" id="PS51700"/>
    </source>
</evidence>
<dbReference type="Pfam" id="PF03568">
    <property type="entry name" value="Separin_C"/>
    <property type="match status" value="1"/>
</dbReference>
<dbReference type="PROSITE" id="PS51700">
    <property type="entry name" value="SEPARIN"/>
    <property type="match status" value="1"/>
</dbReference>
<protein>
    <recommendedName>
        <fullName evidence="2">separase</fullName>
        <ecNumber evidence="2">3.4.22.49</ecNumber>
    </recommendedName>
</protein>
<keyword evidence="8" id="KW-1185">Reference proteome</keyword>
<dbReference type="GO" id="GO:0044732">
    <property type="term" value="C:mitotic spindle pole body"/>
    <property type="evidence" value="ECO:0007669"/>
    <property type="project" value="TreeGrafter"/>
</dbReference>
<dbReference type="SUPFAM" id="SSF48452">
    <property type="entry name" value="TPR-like"/>
    <property type="match status" value="1"/>
</dbReference>
<dbReference type="GO" id="GO:0004197">
    <property type="term" value="F:cysteine-type endopeptidase activity"/>
    <property type="evidence" value="ECO:0007669"/>
    <property type="project" value="InterPro"/>
</dbReference>
<organism evidence="7 8">
    <name type="scientific">Sphaerobolus stellatus (strain SS14)</name>
    <dbReference type="NCBI Taxonomy" id="990650"/>
    <lineage>
        <taxon>Eukaryota</taxon>
        <taxon>Fungi</taxon>
        <taxon>Dikarya</taxon>
        <taxon>Basidiomycota</taxon>
        <taxon>Agaricomycotina</taxon>
        <taxon>Agaricomycetes</taxon>
        <taxon>Phallomycetidae</taxon>
        <taxon>Geastrales</taxon>
        <taxon>Sphaerobolaceae</taxon>
        <taxon>Sphaerobolus</taxon>
    </lineage>
</organism>
<dbReference type="AlphaFoldDB" id="A0A0C9U1X1"/>
<dbReference type="InterPro" id="IPR005314">
    <property type="entry name" value="Peptidase_C50"/>
</dbReference>
<evidence type="ECO:0000256" key="3">
    <source>
        <dbReference type="ARBA" id="ARBA00022801"/>
    </source>
</evidence>
<feature type="domain" description="Peptidase C50" evidence="6">
    <location>
        <begin position="967"/>
        <end position="1066"/>
    </location>
</feature>
<dbReference type="Gene3D" id="1.25.40.10">
    <property type="entry name" value="Tetratricopeptide repeat domain"/>
    <property type="match status" value="1"/>
</dbReference>
<gene>
    <name evidence="7" type="ORF">M422DRAFT_50921</name>
</gene>
<evidence type="ECO:0000256" key="2">
    <source>
        <dbReference type="ARBA" id="ARBA00012489"/>
    </source>
</evidence>
<dbReference type="PANTHER" id="PTHR12792:SF0">
    <property type="entry name" value="SEPARIN"/>
    <property type="match status" value="1"/>
</dbReference>
<feature type="compositionally biased region" description="Polar residues" evidence="5">
    <location>
        <begin position="620"/>
        <end position="633"/>
    </location>
</feature>
<dbReference type="Proteomes" id="UP000054279">
    <property type="component" value="Unassembled WGS sequence"/>
</dbReference>
<evidence type="ECO:0000313" key="7">
    <source>
        <dbReference type="EMBL" id="KIJ36798.1"/>
    </source>
</evidence>
<dbReference type="OrthoDB" id="10255632at2759"/>
<dbReference type="GO" id="GO:0072686">
    <property type="term" value="C:mitotic spindle"/>
    <property type="evidence" value="ECO:0007669"/>
    <property type="project" value="TreeGrafter"/>
</dbReference>
<dbReference type="GO" id="GO:0005634">
    <property type="term" value="C:nucleus"/>
    <property type="evidence" value="ECO:0007669"/>
    <property type="project" value="InterPro"/>
</dbReference>
<reference evidence="7 8" key="1">
    <citation type="submission" date="2014-06" db="EMBL/GenBank/DDBJ databases">
        <title>Evolutionary Origins and Diversification of the Mycorrhizal Mutualists.</title>
        <authorList>
            <consortium name="DOE Joint Genome Institute"/>
            <consortium name="Mycorrhizal Genomics Consortium"/>
            <person name="Kohler A."/>
            <person name="Kuo A."/>
            <person name="Nagy L.G."/>
            <person name="Floudas D."/>
            <person name="Copeland A."/>
            <person name="Barry K.W."/>
            <person name="Cichocki N."/>
            <person name="Veneault-Fourrey C."/>
            <person name="LaButti K."/>
            <person name="Lindquist E.A."/>
            <person name="Lipzen A."/>
            <person name="Lundell T."/>
            <person name="Morin E."/>
            <person name="Murat C."/>
            <person name="Riley R."/>
            <person name="Ohm R."/>
            <person name="Sun H."/>
            <person name="Tunlid A."/>
            <person name="Henrissat B."/>
            <person name="Grigoriev I.V."/>
            <person name="Hibbett D.S."/>
            <person name="Martin F."/>
        </authorList>
    </citation>
    <scope>NUCLEOTIDE SEQUENCE [LARGE SCALE GENOMIC DNA]</scope>
    <source>
        <strain evidence="7 8">SS14</strain>
    </source>
</reference>
<dbReference type="EMBL" id="KN837175">
    <property type="protein sequence ID" value="KIJ36798.1"/>
    <property type="molecule type" value="Genomic_DNA"/>
</dbReference>
<evidence type="ECO:0000313" key="8">
    <source>
        <dbReference type="Proteomes" id="UP000054279"/>
    </source>
</evidence>
<dbReference type="HOGENOM" id="CLU_278012_0_0_1"/>
<evidence type="ECO:0000256" key="4">
    <source>
        <dbReference type="ARBA" id="ARBA00022829"/>
    </source>
</evidence>
<feature type="region of interest" description="Disordered" evidence="5">
    <location>
        <begin position="617"/>
        <end position="640"/>
    </location>
</feature>
<dbReference type="InterPro" id="IPR030397">
    <property type="entry name" value="SEPARIN_core_dom"/>
</dbReference>
<dbReference type="EC" id="3.4.22.49" evidence="2"/>